<dbReference type="GO" id="GO:0045493">
    <property type="term" value="P:xylan catabolic process"/>
    <property type="evidence" value="ECO:0007669"/>
    <property type="project" value="UniProtKB-KW"/>
</dbReference>
<evidence type="ECO:0000256" key="6">
    <source>
        <dbReference type="PIRSR" id="PIRSR606710-2"/>
    </source>
</evidence>
<feature type="site" description="Important for catalytic activity, responsible for pKa modulation of the active site Glu and correct orientation of both the proton donor and substrate" evidence="6">
    <location>
        <position position="162"/>
    </location>
</feature>
<evidence type="ECO:0000313" key="10">
    <source>
        <dbReference type="Proteomes" id="UP000012174"/>
    </source>
</evidence>
<feature type="active site" description="Proton donor" evidence="5">
    <location>
        <position position="211"/>
    </location>
</feature>
<dbReference type="OrthoDB" id="19657at2759"/>
<reference evidence="10" key="1">
    <citation type="journal article" date="2013" name="Genome Announc.">
        <title>Draft genome sequence of the grapevine dieback fungus Eutypa lata UCR-EL1.</title>
        <authorList>
            <person name="Blanco-Ulate B."/>
            <person name="Rolshausen P.E."/>
            <person name="Cantu D."/>
        </authorList>
    </citation>
    <scope>NUCLEOTIDE SEQUENCE [LARGE SCALE GENOMIC DNA]</scope>
    <source>
        <strain evidence="10">UCR-EL1</strain>
    </source>
</reference>
<evidence type="ECO:0000256" key="4">
    <source>
        <dbReference type="ARBA" id="ARBA00023295"/>
    </source>
</evidence>
<dbReference type="Proteomes" id="UP000012174">
    <property type="component" value="Unassembled WGS sequence"/>
</dbReference>
<gene>
    <name evidence="9" type="ORF">UCREL1_10912</name>
</gene>
<evidence type="ECO:0000313" key="9">
    <source>
        <dbReference type="EMBL" id="EMR62159.1"/>
    </source>
</evidence>
<dbReference type="OMA" id="YLTYPHV"/>
<keyword evidence="2 7" id="KW-0378">Hydrolase</keyword>
<dbReference type="KEGG" id="ela:UCREL1_10912"/>
<dbReference type="InterPro" id="IPR052176">
    <property type="entry name" value="Glycosyl_Hydrlase_43_Enz"/>
</dbReference>
<keyword evidence="9" id="KW-0624">Polysaccharide degradation</keyword>
<sequence>MPRLSLLPVCIASLLTISQAARIPLSKRDSPVLSGYTADPHMAIFDKTYYIYPTDADGDGKEYHVWKSDNLVNWTRKEEPILKMNQQDGEGNVPWADGAAWAPAAIERDGKYYLYHSGTNPSHDGAKNIGVAVADSPEGPFTGQSEPMIFNTEDVTTNDAIDPMAFFDPVSKKYYLYWGNGGCLHADLDDDMVSINKGTIGAFPALTGYSEAPFVVYRDGIYHMTYSIALTWEEDYRVGYATSTSPIGPWEYRGVILEKRLDKDIKGTGHQAMVNIPGTDDWYIAYHRFAIPDGDGTRHRETCIDRVTFDPDTGLIQKIEPTISGVGEQIIE</sequence>
<name>M7S7U3_EUTLA</name>
<dbReference type="PANTHER" id="PTHR43772">
    <property type="entry name" value="ENDO-1,4-BETA-XYLANASE"/>
    <property type="match status" value="1"/>
</dbReference>
<organism evidence="9 10">
    <name type="scientific">Eutypa lata (strain UCR-EL1)</name>
    <name type="common">Grapevine dieback disease fungus</name>
    <name type="synonym">Eutypa armeniacae</name>
    <dbReference type="NCBI Taxonomy" id="1287681"/>
    <lineage>
        <taxon>Eukaryota</taxon>
        <taxon>Fungi</taxon>
        <taxon>Dikarya</taxon>
        <taxon>Ascomycota</taxon>
        <taxon>Pezizomycotina</taxon>
        <taxon>Sordariomycetes</taxon>
        <taxon>Xylariomycetidae</taxon>
        <taxon>Xylariales</taxon>
        <taxon>Diatrypaceae</taxon>
        <taxon>Eutypa</taxon>
    </lineage>
</organism>
<keyword evidence="3" id="KW-0119">Carbohydrate metabolism</keyword>
<keyword evidence="9" id="KW-0858">Xylan degradation</keyword>
<evidence type="ECO:0000256" key="3">
    <source>
        <dbReference type="ARBA" id="ARBA00023277"/>
    </source>
</evidence>
<protein>
    <submittedName>
        <fullName evidence="9">Putative endo--beta-xylanase protein</fullName>
    </submittedName>
</protein>
<dbReference type="AlphaFoldDB" id="M7S7U3"/>
<dbReference type="SUPFAM" id="SSF75005">
    <property type="entry name" value="Arabinanase/levansucrase/invertase"/>
    <property type="match status" value="1"/>
</dbReference>
<dbReference type="Pfam" id="PF04616">
    <property type="entry name" value="Glyco_hydro_43"/>
    <property type="match status" value="1"/>
</dbReference>
<dbReference type="HOGENOM" id="CLU_009397_4_1_1"/>
<evidence type="ECO:0000256" key="7">
    <source>
        <dbReference type="RuleBase" id="RU361187"/>
    </source>
</evidence>
<proteinExistence type="inferred from homology"/>
<dbReference type="GO" id="GO:0004553">
    <property type="term" value="F:hydrolase activity, hydrolyzing O-glycosyl compounds"/>
    <property type="evidence" value="ECO:0007669"/>
    <property type="project" value="InterPro"/>
</dbReference>
<feature type="chain" id="PRO_5004084601" evidence="8">
    <location>
        <begin position="21"/>
        <end position="332"/>
    </location>
</feature>
<dbReference type="STRING" id="1287681.M7S7U3"/>
<keyword evidence="4 7" id="KW-0326">Glycosidase</keyword>
<evidence type="ECO:0000256" key="2">
    <source>
        <dbReference type="ARBA" id="ARBA00022801"/>
    </source>
</evidence>
<dbReference type="Gene3D" id="2.115.10.20">
    <property type="entry name" value="Glycosyl hydrolase domain, family 43"/>
    <property type="match status" value="1"/>
</dbReference>
<dbReference type="EMBL" id="KB707488">
    <property type="protein sequence ID" value="EMR62159.1"/>
    <property type="molecule type" value="Genomic_DNA"/>
</dbReference>
<dbReference type="eggNOG" id="ENOG502SM7B">
    <property type="taxonomic scope" value="Eukaryota"/>
</dbReference>
<evidence type="ECO:0000256" key="5">
    <source>
        <dbReference type="PIRSR" id="PIRSR606710-1"/>
    </source>
</evidence>
<dbReference type="InterPro" id="IPR006710">
    <property type="entry name" value="Glyco_hydro_43"/>
</dbReference>
<feature type="signal peptide" evidence="8">
    <location>
        <begin position="1"/>
        <end position="20"/>
    </location>
</feature>
<evidence type="ECO:0000256" key="8">
    <source>
        <dbReference type="SAM" id="SignalP"/>
    </source>
</evidence>
<accession>M7S7U3</accession>
<comment type="similarity">
    <text evidence="1 7">Belongs to the glycosyl hydrolase 43 family.</text>
</comment>
<dbReference type="InterPro" id="IPR023296">
    <property type="entry name" value="Glyco_hydro_beta-prop_sf"/>
</dbReference>
<evidence type="ECO:0000256" key="1">
    <source>
        <dbReference type="ARBA" id="ARBA00009865"/>
    </source>
</evidence>
<keyword evidence="10" id="KW-1185">Reference proteome</keyword>
<keyword evidence="8" id="KW-0732">Signal</keyword>
<feature type="active site" description="Proton acceptor" evidence="5">
    <location>
        <position position="39"/>
    </location>
</feature>
<dbReference type="PANTHER" id="PTHR43772:SF2">
    <property type="entry name" value="PUTATIVE (AFU_ORTHOLOGUE AFUA_2G04480)-RELATED"/>
    <property type="match status" value="1"/>
</dbReference>
<dbReference type="CDD" id="cd18828">
    <property type="entry name" value="GH43_BT3675-like"/>
    <property type="match status" value="1"/>
</dbReference>